<feature type="compositionally biased region" description="Low complexity" evidence="1">
    <location>
        <begin position="138"/>
        <end position="153"/>
    </location>
</feature>
<feature type="transmembrane region" description="Helical" evidence="2">
    <location>
        <begin position="86"/>
        <end position="106"/>
    </location>
</feature>
<feature type="domain" description="Alpha-L-arabinofuranosidase B arabinose-binding" evidence="3">
    <location>
        <begin position="190"/>
        <end position="305"/>
    </location>
</feature>
<feature type="region of interest" description="Disordered" evidence="1">
    <location>
        <begin position="138"/>
        <end position="174"/>
    </location>
</feature>
<evidence type="ECO:0000313" key="4">
    <source>
        <dbReference type="EMBL" id="WIM94167.1"/>
    </source>
</evidence>
<reference evidence="4 5" key="1">
    <citation type="submission" date="2023-06" db="EMBL/GenBank/DDBJ databases">
        <authorList>
            <person name="Yushchuk O."/>
            <person name="Binda E."/>
            <person name="Ruckert-Reed C."/>
            <person name="Fedorenko V."/>
            <person name="Kalinowski J."/>
            <person name="Marinelli F."/>
        </authorList>
    </citation>
    <scope>NUCLEOTIDE SEQUENCE [LARGE SCALE GENOMIC DNA]</scope>
    <source>
        <strain evidence="4 5">NRRL 3884</strain>
    </source>
</reference>
<dbReference type="Gene3D" id="2.80.10.50">
    <property type="match status" value="1"/>
</dbReference>
<name>A0ABY8WB55_9ACTN</name>
<dbReference type="InterPro" id="IPR007934">
    <property type="entry name" value="AbfB_ABD"/>
</dbReference>
<dbReference type="SUPFAM" id="SSF110221">
    <property type="entry name" value="AbfB domain"/>
    <property type="match status" value="1"/>
</dbReference>
<sequence>MIEQALDIRQPPGKDSFVQVQQEAKYMPEDDTRSGLRVGRWVPPYSPDGRSRKEPIRSTAPPSFPPPSIAGFPPWPRHAGGTRRRAALAAVAVATLGAAVVSFLALRGGDPTAEPEFLTGTVPPVPPPAQTVIIEPTTSSSPAFSFSPIGSAPKSTPRHRAKPVTTSASPSRRPAVTLRVGSTVALTVADRPGYRVRHRDFLGRIDPIGPGRDDPGRADSSFTVRGGLANSGCVSLESVNFPGYFLRHQNFAIKLHRQDWSDLFAKDATFCPVVIRSGAALTLRSINYSDLFVVESGERLFLRKDGALALVPRDVG</sequence>
<dbReference type="EMBL" id="CP126980">
    <property type="protein sequence ID" value="WIM94167.1"/>
    <property type="molecule type" value="Genomic_DNA"/>
</dbReference>
<protein>
    <submittedName>
        <fullName evidence="4">AbfB domain-containing protein</fullName>
    </submittedName>
</protein>
<feature type="region of interest" description="Disordered" evidence="1">
    <location>
        <begin position="22"/>
        <end position="80"/>
    </location>
</feature>
<keyword evidence="2" id="KW-1133">Transmembrane helix</keyword>
<evidence type="ECO:0000313" key="5">
    <source>
        <dbReference type="Proteomes" id="UP001240150"/>
    </source>
</evidence>
<dbReference type="CDD" id="cd23399">
    <property type="entry name" value="beta-trefoil_ABD_ABFB"/>
    <property type="match status" value="1"/>
</dbReference>
<evidence type="ECO:0000256" key="1">
    <source>
        <dbReference type="SAM" id="MobiDB-lite"/>
    </source>
</evidence>
<proteinExistence type="predicted"/>
<feature type="compositionally biased region" description="Pro residues" evidence="1">
    <location>
        <begin position="62"/>
        <end position="76"/>
    </location>
</feature>
<dbReference type="Proteomes" id="UP001240150">
    <property type="component" value="Chromosome"/>
</dbReference>
<dbReference type="RefSeq" id="WP_284915370.1">
    <property type="nucleotide sequence ID" value="NZ_CP126980.1"/>
</dbReference>
<keyword evidence="5" id="KW-1185">Reference proteome</keyword>
<keyword evidence="2" id="KW-0812">Transmembrane</keyword>
<keyword evidence="2" id="KW-0472">Membrane</keyword>
<dbReference type="InterPro" id="IPR036195">
    <property type="entry name" value="AbfB_ABD_sf"/>
</dbReference>
<evidence type="ECO:0000259" key="3">
    <source>
        <dbReference type="Pfam" id="PF05270"/>
    </source>
</evidence>
<evidence type="ECO:0000256" key="2">
    <source>
        <dbReference type="SAM" id="Phobius"/>
    </source>
</evidence>
<organism evidence="4 5">
    <name type="scientific">Actinoplanes oblitus</name>
    <dbReference type="NCBI Taxonomy" id="3040509"/>
    <lineage>
        <taxon>Bacteria</taxon>
        <taxon>Bacillati</taxon>
        <taxon>Actinomycetota</taxon>
        <taxon>Actinomycetes</taxon>
        <taxon>Micromonosporales</taxon>
        <taxon>Micromonosporaceae</taxon>
        <taxon>Actinoplanes</taxon>
    </lineage>
</organism>
<accession>A0ABY8WB55</accession>
<gene>
    <name evidence="4" type="ORF">ACTOB_006168</name>
</gene>
<dbReference type="Pfam" id="PF05270">
    <property type="entry name" value="AbfB"/>
    <property type="match status" value="1"/>
</dbReference>